<feature type="compositionally biased region" description="Polar residues" evidence="1">
    <location>
        <begin position="203"/>
        <end position="233"/>
    </location>
</feature>
<dbReference type="AlphaFoldDB" id="A0A164UAG6"/>
<dbReference type="STRING" id="1314777.A0A164UAG6"/>
<feature type="region of interest" description="Disordered" evidence="1">
    <location>
        <begin position="362"/>
        <end position="416"/>
    </location>
</feature>
<feature type="compositionally biased region" description="Polar residues" evidence="1">
    <location>
        <begin position="497"/>
        <end position="511"/>
    </location>
</feature>
<feature type="compositionally biased region" description="Low complexity" evidence="1">
    <location>
        <begin position="369"/>
        <end position="379"/>
    </location>
</feature>
<organism evidence="3 4">
    <name type="scientific">Sistotremastrum niveocremeum HHB9708</name>
    <dbReference type="NCBI Taxonomy" id="1314777"/>
    <lineage>
        <taxon>Eukaryota</taxon>
        <taxon>Fungi</taxon>
        <taxon>Dikarya</taxon>
        <taxon>Basidiomycota</taxon>
        <taxon>Agaricomycotina</taxon>
        <taxon>Agaricomycetes</taxon>
        <taxon>Sistotremastrales</taxon>
        <taxon>Sistotremastraceae</taxon>
        <taxon>Sertulicium</taxon>
        <taxon>Sertulicium niveocremeum</taxon>
    </lineage>
</organism>
<dbReference type="Gene3D" id="2.30.30.140">
    <property type="match status" value="1"/>
</dbReference>
<feature type="region of interest" description="Disordered" evidence="1">
    <location>
        <begin position="1"/>
        <end position="118"/>
    </location>
</feature>
<feature type="compositionally biased region" description="Basic and acidic residues" evidence="1">
    <location>
        <begin position="93"/>
        <end position="111"/>
    </location>
</feature>
<feature type="region of interest" description="Disordered" evidence="1">
    <location>
        <begin position="164"/>
        <end position="325"/>
    </location>
</feature>
<dbReference type="SUPFAM" id="SSF52113">
    <property type="entry name" value="BRCT domain"/>
    <property type="match status" value="1"/>
</dbReference>
<evidence type="ECO:0000259" key="2">
    <source>
        <dbReference type="SMART" id="SM00333"/>
    </source>
</evidence>
<dbReference type="InterPro" id="IPR047250">
    <property type="entry name" value="BRCT_p53bp1-like_rpt2"/>
</dbReference>
<protein>
    <recommendedName>
        <fullName evidence="2">Tudor domain-containing protein</fullName>
    </recommendedName>
</protein>
<feature type="compositionally biased region" description="Polar residues" evidence="1">
    <location>
        <begin position="24"/>
        <end position="34"/>
    </location>
</feature>
<dbReference type="InterPro" id="IPR002999">
    <property type="entry name" value="Tudor"/>
</dbReference>
<dbReference type="SUPFAM" id="SSF63748">
    <property type="entry name" value="Tudor/PWWP/MBT"/>
    <property type="match status" value="1"/>
</dbReference>
<evidence type="ECO:0000313" key="3">
    <source>
        <dbReference type="EMBL" id="KZS93056.1"/>
    </source>
</evidence>
<evidence type="ECO:0000256" key="1">
    <source>
        <dbReference type="SAM" id="MobiDB-lite"/>
    </source>
</evidence>
<keyword evidence="4" id="KW-1185">Reference proteome</keyword>
<proteinExistence type="predicted"/>
<sequence>MASSGGDIVGPDSSHMHKNDSLKENGQSDPQTTGPVVHRSARRKISSRPPAHPTLGTTILAFDSSEGSDIAPDTAASPSPSPSSSSSLPPALSEKESFAIEADCAHQDRTSMGRTRQLNIPVSESVSASMNTQDVEAFVEQSSAFNAPLSFSGRAVGYPTSLYESSAERLTHSRSGRSSEADDERQEEEPEFEEDLPLPTPGQYRQQSGVFAWKTPSSPSESQDRSVSSSLPHSQRPEFQRRRQNQLGADGEPTQLDEPYSDMEPTQLDDPGEPTQLDNPGEPTQLDNPGEPTQLDGPGTESDASQHGTHLSNRSTEPELGVSNDVALVPPVARKVVTTGIPLSSHVMQRYRKDFDLVVEPPKATTDINAGGPANAAPPDQATQLDEDVDEGPRPQLADPSGSGPRSPDDRGLRHMADVVLTSEPDALMSPFALVSKAKSTIKSAGQTPYTPERSRRLPPLQDEEVEGREATPELEQSQDIPLISLSKGKQVERNTPRPNQAHVTKPPSKSTGKRKRTREVTSPIDESTHDHSPNPVTPIRKKTNDMRQPRSAKRLRTHSPGLAEKESQANDGTRVFAFWKSDGFYYSGTVTGPYHSSSSKYSVLFDDSNSADVDISQLRQCILHVHDLVQLCGRAGRGVGKVLDTSRWLTEGIVTVQMDSDDSELDLAASELKLRKEWISADSWQNRLIRSDEIVFPTQTPGPSANLRRGGHPPPSSKGAGVLSRVGFLITLCPNASDADGSKDRLCAVIKSAGGSFITDWNEIFSLDDALLTNGKYWMRKIDDIKYIGKGLDRIFLLSDQESHTAKYLIALALGVPCLSISILDEVKAKGTFNWKNHVLAAGVSCFFGQKVAQRFAYDWGDKLDLSELFKFSVSNKAFMGEKVLCLGPSFVPKNIKKGSKNAKAHEASSSVPLIISAMGALHVEATVDAKLASLSLQEYDHIILPDGAKSKGMDTKYIYLSAVKDCLISCIDLDKALDFFDSQL</sequence>
<reference evidence="3 4" key="1">
    <citation type="journal article" date="2016" name="Mol. Biol. Evol.">
        <title>Comparative Genomics of Early-Diverging Mushroom-Forming Fungi Provides Insights into the Origins of Lignocellulose Decay Capabilities.</title>
        <authorList>
            <person name="Nagy L.G."/>
            <person name="Riley R."/>
            <person name="Tritt A."/>
            <person name="Adam C."/>
            <person name="Daum C."/>
            <person name="Floudas D."/>
            <person name="Sun H."/>
            <person name="Yadav J.S."/>
            <person name="Pangilinan J."/>
            <person name="Larsson K.H."/>
            <person name="Matsuura K."/>
            <person name="Barry K."/>
            <person name="Labutti K."/>
            <person name="Kuo R."/>
            <person name="Ohm R.A."/>
            <person name="Bhattacharya S.S."/>
            <person name="Shirouzu T."/>
            <person name="Yoshinaga Y."/>
            <person name="Martin F.M."/>
            <person name="Grigoriev I.V."/>
            <person name="Hibbett D.S."/>
        </authorList>
    </citation>
    <scope>NUCLEOTIDE SEQUENCE [LARGE SCALE GENOMIC DNA]</scope>
    <source>
        <strain evidence="3 4">HHB9708</strain>
    </source>
</reference>
<dbReference type="Pfam" id="PF18115">
    <property type="entry name" value="Tudor_3"/>
    <property type="match status" value="1"/>
</dbReference>
<name>A0A164UAG6_9AGAM</name>
<dbReference type="InterPro" id="IPR041297">
    <property type="entry name" value="Crb2_Tudor"/>
</dbReference>
<feature type="domain" description="Tudor" evidence="2">
    <location>
        <begin position="568"/>
        <end position="627"/>
    </location>
</feature>
<evidence type="ECO:0000313" key="4">
    <source>
        <dbReference type="Proteomes" id="UP000076722"/>
    </source>
</evidence>
<dbReference type="CDD" id="cd20395">
    <property type="entry name" value="Tudor_SpCrb2-like_rpt1"/>
    <property type="match status" value="1"/>
</dbReference>
<feature type="compositionally biased region" description="Polar residues" evidence="1">
    <location>
        <begin position="441"/>
        <end position="450"/>
    </location>
</feature>
<feature type="compositionally biased region" description="Polar residues" evidence="1">
    <location>
        <begin position="302"/>
        <end position="315"/>
    </location>
</feature>
<dbReference type="SMART" id="SM00333">
    <property type="entry name" value="TUDOR"/>
    <property type="match status" value="1"/>
</dbReference>
<feature type="region of interest" description="Disordered" evidence="1">
    <location>
        <begin position="700"/>
        <end position="720"/>
    </location>
</feature>
<accession>A0A164UAG6</accession>
<gene>
    <name evidence="3" type="ORF">SISNIDRAFT_495757</name>
</gene>
<dbReference type="Proteomes" id="UP000076722">
    <property type="component" value="Unassembled WGS sequence"/>
</dbReference>
<dbReference type="InterPro" id="IPR036420">
    <property type="entry name" value="BRCT_dom_sf"/>
</dbReference>
<feature type="compositionally biased region" description="Basic and acidic residues" evidence="1">
    <location>
        <begin position="14"/>
        <end position="23"/>
    </location>
</feature>
<dbReference type="OrthoDB" id="129353at2759"/>
<dbReference type="Gene3D" id="3.40.50.10190">
    <property type="entry name" value="BRCT domain"/>
    <property type="match status" value="1"/>
</dbReference>
<feature type="compositionally biased region" description="Acidic residues" evidence="1">
    <location>
        <begin position="181"/>
        <end position="196"/>
    </location>
</feature>
<dbReference type="CDD" id="cd17745">
    <property type="entry name" value="BRCT_p53bp1_rpt1"/>
    <property type="match status" value="1"/>
</dbReference>
<feature type="region of interest" description="Disordered" evidence="1">
    <location>
        <begin position="441"/>
        <end position="569"/>
    </location>
</feature>
<dbReference type="InterPro" id="IPR047249">
    <property type="entry name" value="BRCT_p53bp1-like_rpt1"/>
</dbReference>
<feature type="compositionally biased region" description="Basic and acidic residues" evidence="1">
    <location>
        <begin position="407"/>
        <end position="416"/>
    </location>
</feature>
<dbReference type="EMBL" id="KV419408">
    <property type="protein sequence ID" value="KZS93056.1"/>
    <property type="molecule type" value="Genomic_DNA"/>
</dbReference>
<feature type="compositionally biased region" description="Low complexity" evidence="1">
    <location>
        <begin position="75"/>
        <end position="92"/>
    </location>
</feature>
<dbReference type="CDD" id="cd17724">
    <property type="entry name" value="BRCT_p53bp1_rpt2"/>
    <property type="match status" value="1"/>
</dbReference>